<dbReference type="SMART" id="SM00184">
    <property type="entry name" value="RING"/>
    <property type="match status" value="1"/>
</dbReference>
<evidence type="ECO:0000256" key="2">
    <source>
        <dbReference type="ARBA" id="ARBA00022786"/>
    </source>
</evidence>
<keyword evidence="9" id="KW-1185">Reference proteome</keyword>
<dbReference type="InterPro" id="IPR013083">
    <property type="entry name" value="Znf_RING/FYVE/PHD"/>
</dbReference>
<dbReference type="SUPFAM" id="SSF143503">
    <property type="entry name" value="PUG domain-like"/>
    <property type="match status" value="1"/>
</dbReference>
<protein>
    <submittedName>
        <fullName evidence="8">(E3-independent) E2 ubiquitin-conjugating enzyme UBE2O</fullName>
    </submittedName>
</protein>
<dbReference type="CDD" id="cd16454">
    <property type="entry name" value="RING-H2_PA-TM-RING"/>
    <property type="match status" value="1"/>
</dbReference>
<dbReference type="SMART" id="SM00166">
    <property type="entry name" value="UBX"/>
    <property type="match status" value="1"/>
</dbReference>
<keyword evidence="3" id="KW-0479">Metal-binding</keyword>
<dbReference type="Proteomes" id="UP001153069">
    <property type="component" value="Unassembled WGS sequence"/>
</dbReference>
<evidence type="ECO:0000259" key="7">
    <source>
        <dbReference type="PROSITE" id="PS50127"/>
    </source>
</evidence>
<feature type="compositionally biased region" description="Basic residues" evidence="4">
    <location>
        <begin position="195"/>
        <end position="205"/>
    </location>
</feature>
<dbReference type="Pfam" id="PF13639">
    <property type="entry name" value="zf-RING_2"/>
    <property type="match status" value="1"/>
</dbReference>
<name>A0A9N8DIF7_9STRA</name>
<dbReference type="InterPro" id="IPR018997">
    <property type="entry name" value="PUB_domain"/>
</dbReference>
<dbReference type="OrthoDB" id="336240at2759"/>
<dbReference type="SMART" id="SM00212">
    <property type="entry name" value="UBCc"/>
    <property type="match status" value="1"/>
</dbReference>
<dbReference type="Gene3D" id="3.10.20.90">
    <property type="entry name" value="Phosphatidylinositol 3-kinase Catalytic Subunit, Chain A, domain 1"/>
    <property type="match status" value="1"/>
</dbReference>
<gene>
    <name evidence="8" type="ORF">SEMRO_160_G072110.1</name>
</gene>
<dbReference type="InterPro" id="IPR000608">
    <property type="entry name" value="UBC"/>
</dbReference>
<feature type="region of interest" description="Disordered" evidence="4">
    <location>
        <begin position="323"/>
        <end position="346"/>
    </location>
</feature>
<dbReference type="AlphaFoldDB" id="A0A9N8DIF7"/>
<feature type="region of interest" description="Disordered" evidence="4">
    <location>
        <begin position="968"/>
        <end position="992"/>
    </location>
</feature>
<feature type="compositionally biased region" description="Acidic residues" evidence="4">
    <location>
        <begin position="824"/>
        <end position="847"/>
    </location>
</feature>
<feature type="domain" description="UBX" evidence="5">
    <location>
        <begin position="930"/>
        <end position="1037"/>
    </location>
</feature>
<dbReference type="Pfam" id="PF09409">
    <property type="entry name" value="PUB"/>
    <property type="match status" value="1"/>
</dbReference>
<feature type="compositionally biased region" description="Low complexity" evidence="4">
    <location>
        <begin position="719"/>
        <end position="737"/>
    </location>
</feature>
<evidence type="ECO:0000313" key="9">
    <source>
        <dbReference type="Proteomes" id="UP001153069"/>
    </source>
</evidence>
<keyword evidence="2" id="KW-0833">Ubl conjugation pathway</keyword>
<feature type="compositionally biased region" description="Low complexity" evidence="4">
    <location>
        <begin position="165"/>
        <end position="184"/>
    </location>
</feature>
<dbReference type="PROSITE" id="PS50089">
    <property type="entry name" value="ZF_RING_2"/>
    <property type="match status" value="1"/>
</dbReference>
<feature type="region of interest" description="Disordered" evidence="4">
    <location>
        <begin position="676"/>
        <end position="760"/>
    </location>
</feature>
<keyword evidence="1" id="KW-0808">Transferase</keyword>
<feature type="compositionally biased region" description="Low complexity" evidence="4">
    <location>
        <begin position="980"/>
        <end position="992"/>
    </location>
</feature>
<dbReference type="SUPFAM" id="SSF54495">
    <property type="entry name" value="UBC-like"/>
    <property type="match status" value="1"/>
</dbReference>
<evidence type="ECO:0000256" key="1">
    <source>
        <dbReference type="ARBA" id="ARBA00022679"/>
    </source>
</evidence>
<dbReference type="CDD" id="cd09212">
    <property type="entry name" value="PUB"/>
    <property type="match status" value="1"/>
</dbReference>
<feature type="compositionally biased region" description="Polar residues" evidence="4">
    <location>
        <begin position="891"/>
        <end position="902"/>
    </location>
</feature>
<dbReference type="PROSITE" id="PS50033">
    <property type="entry name" value="UBX"/>
    <property type="match status" value="1"/>
</dbReference>
<dbReference type="Pfam" id="PF00179">
    <property type="entry name" value="UQ_con"/>
    <property type="match status" value="1"/>
</dbReference>
<dbReference type="SMART" id="SM00580">
    <property type="entry name" value="PUG"/>
    <property type="match status" value="1"/>
</dbReference>
<keyword evidence="3" id="KW-0862">Zinc</keyword>
<evidence type="ECO:0000259" key="5">
    <source>
        <dbReference type="PROSITE" id="PS50033"/>
    </source>
</evidence>
<dbReference type="PANTHER" id="PTHR46116:SF39">
    <property type="entry name" value="BACULOVIRAL IAP REPEAT-CONTAINING PROTEIN 6"/>
    <property type="match status" value="1"/>
</dbReference>
<dbReference type="InterPro" id="IPR001012">
    <property type="entry name" value="UBX_dom"/>
</dbReference>
<dbReference type="CDD" id="cd01767">
    <property type="entry name" value="UBX"/>
    <property type="match status" value="1"/>
</dbReference>
<comment type="caution">
    <text evidence="8">The sequence shown here is derived from an EMBL/GenBank/DDBJ whole genome shotgun (WGS) entry which is preliminary data.</text>
</comment>
<dbReference type="InterPro" id="IPR029071">
    <property type="entry name" value="Ubiquitin-like_domsf"/>
</dbReference>
<dbReference type="EMBL" id="CAICTM010000159">
    <property type="protein sequence ID" value="CAB9503244.1"/>
    <property type="molecule type" value="Genomic_DNA"/>
</dbReference>
<dbReference type="PANTHER" id="PTHR46116">
    <property type="entry name" value="(E3-INDEPENDENT) E2 UBIQUITIN-CONJUGATING ENZYME"/>
    <property type="match status" value="1"/>
</dbReference>
<evidence type="ECO:0000259" key="6">
    <source>
        <dbReference type="PROSITE" id="PS50089"/>
    </source>
</evidence>
<dbReference type="SUPFAM" id="SSF54236">
    <property type="entry name" value="Ubiquitin-like"/>
    <property type="match status" value="1"/>
</dbReference>
<evidence type="ECO:0000313" key="8">
    <source>
        <dbReference type="EMBL" id="CAB9503244.1"/>
    </source>
</evidence>
<evidence type="ECO:0000256" key="3">
    <source>
        <dbReference type="PROSITE-ProRule" id="PRU00175"/>
    </source>
</evidence>
<keyword evidence="3" id="KW-0863">Zinc-finger</keyword>
<feature type="compositionally biased region" description="Gly residues" evidence="4">
    <location>
        <begin position="858"/>
        <end position="870"/>
    </location>
</feature>
<feature type="region of interest" description="Disordered" evidence="4">
    <location>
        <begin position="801"/>
        <end position="907"/>
    </location>
</feature>
<dbReference type="Gene3D" id="3.10.110.10">
    <property type="entry name" value="Ubiquitin Conjugating Enzyme"/>
    <property type="match status" value="1"/>
</dbReference>
<dbReference type="PROSITE" id="PS50127">
    <property type="entry name" value="UBC_2"/>
    <property type="match status" value="1"/>
</dbReference>
<dbReference type="InterPro" id="IPR036339">
    <property type="entry name" value="PUB-like_dom_sf"/>
</dbReference>
<dbReference type="GO" id="GO:0008270">
    <property type="term" value="F:zinc ion binding"/>
    <property type="evidence" value="ECO:0007669"/>
    <property type="project" value="UniProtKB-KW"/>
</dbReference>
<dbReference type="InterPro" id="IPR001841">
    <property type="entry name" value="Znf_RING"/>
</dbReference>
<accession>A0A9N8DIF7</accession>
<dbReference type="InterPro" id="IPR016135">
    <property type="entry name" value="UBQ-conjugating_enzyme/RWD"/>
</dbReference>
<dbReference type="GO" id="GO:0016740">
    <property type="term" value="F:transferase activity"/>
    <property type="evidence" value="ECO:0007669"/>
    <property type="project" value="UniProtKB-KW"/>
</dbReference>
<dbReference type="Gene3D" id="1.20.58.2190">
    <property type="match status" value="1"/>
</dbReference>
<feature type="domain" description="RING-type" evidence="6">
    <location>
        <begin position="1122"/>
        <end position="1167"/>
    </location>
</feature>
<feature type="compositionally biased region" description="Basic and acidic residues" evidence="4">
    <location>
        <begin position="206"/>
        <end position="225"/>
    </location>
</feature>
<feature type="domain" description="UBC core" evidence="7">
    <location>
        <begin position="403"/>
        <end position="566"/>
    </location>
</feature>
<organism evidence="8 9">
    <name type="scientific">Seminavis robusta</name>
    <dbReference type="NCBI Taxonomy" id="568900"/>
    <lineage>
        <taxon>Eukaryota</taxon>
        <taxon>Sar</taxon>
        <taxon>Stramenopiles</taxon>
        <taxon>Ochrophyta</taxon>
        <taxon>Bacillariophyta</taxon>
        <taxon>Bacillariophyceae</taxon>
        <taxon>Bacillariophycidae</taxon>
        <taxon>Naviculales</taxon>
        <taxon>Naviculaceae</taxon>
        <taxon>Seminavis</taxon>
    </lineage>
</organism>
<dbReference type="Gene3D" id="3.30.40.10">
    <property type="entry name" value="Zinc/RING finger domain, C3HC4 (zinc finger)"/>
    <property type="match status" value="1"/>
</dbReference>
<feature type="region of interest" description="Disordered" evidence="4">
    <location>
        <begin position="158"/>
        <end position="225"/>
    </location>
</feature>
<dbReference type="SUPFAM" id="SSF57850">
    <property type="entry name" value="RING/U-box"/>
    <property type="match status" value="1"/>
</dbReference>
<reference evidence="8" key="1">
    <citation type="submission" date="2020-06" db="EMBL/GenBank/DDBJ databases">
        <authorList>
            <consortium name="Plant Systems Biology data submission"/>
        </authorList>
    </citation>
    <scope>NUCLEOTIDE SEQUENCE</scope>
    <source>
        <strain evidence="8">D6</strain>
    </source>
</reference>
<dbReference type="Pfam" id="PF00789">
    <property type="entry name" value="UBX"/>
    <property type="match status" value="1"/>
</dbReference>
<sequence>MSNNNNATMSASSAAVTSDDALREVIVSNVLAEFHDQNSPATVVTSSKILVKLLQNALKTDEKYRRVRLSNAKIQQQIVKVEGALDILGMAGFVEKHMENDQFLVYNPGQQATTGNALELYLEDDNTQEPPKETPAHALIHVICNGLENKQKELEPWIEPPKQPQQPSKPVASNAAANNNDNSSPFLSEQDRARRVAKAKAMKKAKQAERALAKQRWEEDEEKRREAKERREALLNAKVEEEAKQGLAAGITIRSTAVGGGEVSPKKVLPKPFATPVDPGSQKEQLAAAARARMARVKNSAAAPPKDDTAMDVEAPPAKIPMVEAQSKESSSDMETEEEWGNQKPSAVVVDQQPIPIRPTIVATPEWKAFLERVPRCAGAEGIRESSYFAKQGMAGDGMAVPKCLKRLFKELDGLKDSLPSDPNCSIWLRFDEETPQYIRALMAGPLPGPTPYSGGLFAFDIYVPNDYPQVSPKVQFLSTGGGSWRAGPNLYACGKVCLSLLGTWSGEKWNPQHSSMAQVLLSIQGLILGVEHPFYLEPGHGGWEGTVKDGAFQQNGQTLAGAKVQAEVGVPPEVVIFEDLIRVGTTKYGMIQPLKAACRILQDEEGSKKKDAMFRAFGEIIQAHFAQNREAVLAEVRMWMSDYAYSRNRNVIKGSLSIDQLQTLLPKLEEVLSEIPPLGDAPKPAAAKGNAMVTEEEGDLKMPARATPKPPPQEAMDSKPAPSSASKRSTSGASKTEGGNVVETKRQKMQKAASSGDYVLAGQLQEEVKRLEDLQRSIQEAATEGDFIKAGRLQAQLKALTAVDSEEPPSKKASLRSMWDQGSGDDDDMWDDSGDDDDSMDSDDDLPPGPMGPPFAMGGGPPQFGGGHVPPGLGNNVFAPPGQKHKFGSKNHSWGTGSALGNTAAAPSDQKVAAVPAAAAAPTKKKSIPPEQLCRLRIRLPNNKSVVEDFHKDDQLSVVYRRLAPMVPEEGSKKRKQKSSSVAPASASAGGAFAKPLSSAGFTLLLTRPKREFSLELHGVKSLSELNLAPSATLTIMKCQDRGVMYRGELESRIQGAQGDAMEVDGLTYEGLVELTERVGAVAPDINPEELEKNSQTMSPAAYLAELGASMEEVGEDARKCPICLGDYDGTDETESLRKLTACGHLFHSGCVETWLETKSSCPLCKTSIKPENK</sequence>
<evidence type="ECO:0000256" key="4">
    <source>
        <dbReference type="SAM" id="MobiDB-lite"/>
    </source>
</evidence>
<proteinExistence type="predicted"/>